<proteinExistence type="predicted"/>
<dbReference type="Proteomes" id="UP001215549">
    <property type="component" value="Chromosome"/>
</dbReference>
<dbReference type="RefSeq" id="WP_076523908.1">
    <property type="nucleotide sequence ID" value="NZ_CP067140.1"/>
</dbReference>
<dbReference type="EMBL" id="FTOU01000003">
    <property type="protein sequence ID" value="SIS69373.1"/>
    <property type="molecule type" value="Genomic_DNA"/>
</dbReference>
<keyword evidence="6" id="KW-1185">Reference proteome</keyword>
<dbReference type="InterPro" id="IPR036249">
    <property type="entry name" value="Thioredoxin-like_sf"/>
</dbReference>
<protein>
    <submittedName>
        <fullName evidence="3 4">Glutathione S-transferase</fullName>
    </submittedName>
</protein>
<evidence type="ECO:0000313" key="6">
    <source>
        <dbReference type="Proteomes" id="UP001215549"/>
    </source>
</evidence>
<feature type="domain" description="GST C-terminal" evidence="2">
    <location>
        <begin position="87"/>
        <end position="207"/>
    </location>
</feature>
<dbReference type="SFLD" id="SFLDS00019">
    <property type="entry name" value="Glutathione_Transferase_(cytos"/>
    <property type="match status" value="1"/>
</dbReference>
<organism evidence="3 5">
    <name type="scientific">Paracoccus saliphilus</name>
    <dbReference type="NCBI Taxonomy" id="405559"/>
    <lineage>
        <taxon>Bacteria</taxon>
        <taxon>Pseudomonadati</taxon>
        <taxon>Pseudomonadota</taxon>
        <taxon>Alphaproteobacteria</taxon>
        <taxon>Rhodobacterales</taxon>
        <taxon>Paracoccaceae</taxon>
        <taxon>Paracoccus</taxon>
    </lineage>
</organism>
<feature type="domain" description="GST N-terminal" evidence="1">
    <location>
        <begin position="2"/>
        <end position="83"/>
    </location>
</feature>
<dbReference type="PANTHER" id="PTHR44051">
    <property type="entry name" value="GLUTATHIONE S-TRANSFERASE-RELATED"/>
    <property type="match status" value="1"/>
</dbReference>
<dbReference type="PANTHER" id="PTHR44051:SF8">
    <property type="entry name" value="GLUTATHIONE S-TRANSFERASE GSTA"/>
    <property type="match status" value="1"/>
</dbReference>
<dbReference type="InterPro" id="IPR004045">
    <property type="entry name" value="Glutathione_S-Trfase_N"/>
</dbReference>
<name>A0AA45W2M9_9RHOB</name>
<dbReference type="SUPFAM" id="SSF47616">
    <property type="entry name" value="GST C-terminal domain-like"/>
    <property type="match status" value="1"/>
</dbReference>
<dbReference type="PROSITE" id="PS50405">
    <property type="entry name" value="GST_CTER"/>
    <property type="match status" value="1"/>
</dbReference>
<evidence type="ECO:0000259" key="2">
    <source>
        <dbReference type="PROSITE" id="PS50405"/>
    </source>
</evidence>
<evidence type="ECO:0000259" key="1">
    <source>
        <dbReference type="PROSITE" id="PS50404"/>
    </source>
</evidence>
<dbReference type="Pfam" id="PF02798">
    <property type="entry name" value="GST_N"/>
    <property type="match status" value="1"/>
</dbReference>
<evidence type="ECO:0000313" key="4">
    <source>
        <dbReference type="EMBL" id="WCR01443.1"/>
    </source>
</evidence>
<reference evidence="3 5" key="1">
    <citation type="submission" date="2017-01" db="EMBL/GenBank/DDBJ databases">
        <authorList>
            <person name="Varghese N."/>
            <person name="Submissions S."/>
        </authorList>
    </citation>
    <scope>NUCLEOTIDE SEQUENCE [LARGE SCALE GENOMIC DNA]</scope>
    <source>
        <strain evidence="3 5">DSM 18447</strain>
    </source>
</reference>
<dbReference type="AlphaFoldDB" id="A0AA45W2M9"/>
<dbReference type="InterPro" id="IPR010987">
    <property type="entry name" value="Glutathione-S-Trfase_C-like"/>
</dbReference>
<reference evidence="4 6" key="2">
    <citation type="submission" date="2021-01" db="EMBL/GenBank/DDBJ databases">
        <title>Biogeographic distribution of Paracoccus.</title>
        <authorList>
            <person name="Hollensteiner J."/>
            <person name="Leineberger J."/>
            <person name="Brinkhoff T."/>
            <person name="Daniel R."/>
        </authorList>
    </citation>
    <scope>NUCLEOTIDE SEQUENCE [LARGE SCALE GENOMIC DNA]</scope>
    <source>
        <strain evidence="4 6">DSM 18447</strain>
    </source>
</reference>
<sequence>MVDLVLYDAIGSGNCFKIRFFASIPNLRLTMRPIMPIEGETRTKTFARVNPLQQVPVLIDGDVKVQDSQAILVYLALKYGREWIDPTSEGMAAIHEWLSYAAKKVSNGPQMARLHFYDPQEEIDIERAQAIGRNVLRFLNRILADRDWRCLARPTIAAIAVFPYVAISKEGRLPLDQHHNVVAWIDHIPTIPGYEPMPGMSSPLLPQNKRSQDA</sequence>
<dbReference type="Proteomes" id="UP000186216">
    <property type="component" value="Unassembled WGS sequence"/>
</dbReference>
<dbReference type="Gene3D" id="3.40.30.10">
    <property type="entry name" value="Glutaredoxin"/>
    <property type="match status" value="1"/>
</dbReference>
<dbReference type="SUPFAM" id="SSF52833">
    <property type="entry name" value="Thioredoxin-like"/>
    <property type="match status" value="1"/>
</dbReference>
<dbReference type="Gene3D" id="1.20.1050.10">
    <property type="match status" value="1"/>
</dbReference>
<accession>A0AA45W2M9</accession>
<dbReference type="InterPro" id="IPR040079">
    <property type="entry name" value="Glutathione_S-Trfase"/>
</dbReference>
<evidence type="ECO:0000313" key="5">
    <source>
        <dbReference type="Proteomes" id="UP000186216"/>
    </source>
</evidence>
<dbReference type="InterPro" id="IPR036282">
    <property type="entry name" value="Glutathione-S-Trfase_C_sf"/>
</dbReference>
<gene>
    <name evidence="4" type="ORF">JHX88_10800</name>
    <name evidence="3" type="ORF">SAMN05421772_10338</name>
</gene>
<dbReference type="EMBL" id="CP067140">
    <property type="protein sequence ID" value="WCR01443.1"/>
    <property type="molecule type" value="Genomic_DNA"/>
</dbReference>
<dbReference type="PROSITE" id="PS50404">
    <property type="entry name" value="GST_NTER"/>
    <property type="match status" value="1"/>
</dbReference>
<evidence type="ECO:0000313" key="3">
    <source>
        <dbReference type="EMBL" id="SIS69373.1"/>
    </source>
</evidence>